<dbReference type="Gene3D" id="1.20.58.390">
    <property type="entry name" value="Neurotransmitter-gated ion-channel transmembrane domain"/>
    <property type="match status" value="1"/>
</dbReference>
<gene>
    <name evidence="9" type="ORF">FSP39_022772</name>
</gene>
<dbReference type="PANTHER" id="PTHR18945">
    <property type="entry name" value="NEUROTRANSMITTER GATED ION CHANNEL"/>
    <property type="match status" value="1"/>
</dbReference>
<dbReference type="SUPFAM" id="SSF90112">
    <property type="entry name" value="Neurotransmitter-gated ion-channel transmembrane pore"/>
    <property type="match status" value="1"/>
</dbReference>
<dbReference type="InterPro" id="IPR006201">
    <property type="entry name" value="Neur_channel"/>
</dbReference>
<dbReference type="GO" id="GO:0004888">
    <property type="term" value="F:transmembrane signaling receptor activity"/>
    <property type="evidence" value="ECO:0007669"/>
    <property type="project" value="InterPro"/>
</dbReference>
<keyword evidence="4 6" id="KW-0472">Membrane</keyword>
<sequence>MTNGENTNSSTGPTLNKAQQLFEHLFRNGYRQAIIPLCSDDDKVTVKVDIALRELIKLDEKQQLIELQIWMRLKWNDCTLTWNSSEFNGVNAITVPFHMIWMPDITLYEGASDEDNMPGKKEYFAQIQSDGTVGYNFPSIITASCRIDATYFPYDRQNCSLMFGSWSHHGNLIDIEFLNHHADTEALVSHNEWDVVSVKAYKHVFYYNCCPEPYPDVTFYVILERFPKFYILTVFIPCVIISLLSVFGVMLPAVTGDKMTLQVTVLLTVIVFLLLVQDKLPSSSDTFPYLGIFFVVAMFLTSLSCVMSGITIYLYHGGLSGKVSGCAQRICLKYIARCLCITSSGNIDYDDCKEEIEVGHVETHSVLNNNNVIGAAQIQNSSSDDTKLENGDIHATDEHGARKTRHSNKDIGNVRWQREALAHVVDRIFMIVYIVLASINILFFFYVMRNELYRY</sequence>
<dbReference type="InterPro" id="IPR036734">
    <property type="entry name" value="Neur_chan_lig-bd_sf"/>
</dbReference>
<feature type="transmembrane region" description="Helical" evidence="6">
    <location>
        <begin position="428"/>
        <end position="448"/>
    </location>
</feature>
<evidence type="ECO:0000256" key="1">
    <source>
        <dbReference type="ARBA" id="ARBA00004141"/>
    </source>
</evidence>
<dbReference type="Proteomes" id="UP001186944">
    <property type="component" value="Unassembled WGS sequence"/>
</dbReference>
<dbReference type="InterPro" id="IPR038050">
    <property type="entry name" value="Neuro_actylchol_rec"/>
</dbReference>
<dbReference type="PRINTS" id="PR00252">
    <property type="entry name" value="NRIONCHANNEL"/>
</dbReference>
<dbReference type="InterPro" id="IPR006202">
    <property type="entry name" value="Neur_chan_lig-bd"/>
</dbReference>
<evidence type="ECO:0000256" key="3">
    <source>
        <dbReference type="ARBA" id="ARBA00022989"/>
    </source>
</evidence>
<protein>
    <submittedName>
        <fullName evidence="9">Uncharacterized protein</fullName>
    </submittedName>
</protein>
<accession>A0AA88XH30</accession>
<comment type="caution">
    <text evidence="9">The sequence shown here is derived from an EMBL/GenBank/DDBJ whole genome shotgun (WGS) entry which is preliminary data.</text>
</comment>
<feature type="compositionally biased region" description="Basic and acidic residues" evidence="5">
    <location>
        <begin position="384"/>
        <end position="401"/>
    </location>
</feature>
<dbReference type="Pfam" id="PF02931">
    <property type="entry name" value="Neur_chan_LBD"/>
    <property type="match status" value="1"/>
</dbReference>
<keyword evidence="2 6" id="KW-0812">Transmembrane</keyword>
<evidence type="ECO:0000313" key="9">
    <source>
        <dbReference type="EMBL" id="KAK3085006.1"/>
    </source>
</evidence>
<dbReference type="GO" id="GO:0016020">
    <property type="term" value="C:membrane"/>
    <property type="evidence" value="ECO:0007669"/>
    <property type="project" value="UniProtKB-SubCell"/>
</dbReference>
<dbReference type="AlphaFoldDB" id="A0AA88XH30"/>
<evidence type="ECO:0000256" key="2">
    <source>
        <dbReference type="ARBA" id="ARBA00022692"/>
    </source>
</evidence>
<feature type="transmembrane region" description="Helical" evidence="6">
    <location>
        <begin position="259"/>
        <end position="276"/>
    </location>
</feature>
<evidence type="ECO:0000256" key="6">
    <source>
        <dbReference type="SAM" id="Phobius"/>
    </source>
</evidence>
<comment type="subcellular location">
    <subcellularLocation>
        <location evidence="1">Membrane</location>
        <topology evidence="1">Multi-pass membrane protein</topology>
    </subcellularLocation>
</comment>
<evidence type="ECO:0000259" key="7">
    <source>
        <dbReference type="Pfam" id="PF02931"/>
    </source>
</evidence>
<feature type="region of interest" description="Disordered" evidence="5">
    <location>
        <begin position="382"/>
        <end position="407"/>
    </location>
</feature>
<dbReference type="GO" id="GO:0005230">
    <property type="term" value="F:extracellular ligand-gated monoatomic ion channel activity"/>
    <property type="evidence" value="ECO:0007669"/>
    <property type="project" value="InterPro"/>
</dbReference>
<dbReference type="Gene3D" id="2.70.170.10">
    <property type="entry name" value="Neurotransmitter-gated ion-channel ligand-binding domain"/>
    <property type="match status" value="1"/>
</dbReference>
<feature type="domain" description="Neurotransmitter-gated ion-channel transmembrane" evidence="8">
    <location>
        <begin position="235"/>
        <end position="439"/>
    </location>
</feature>
<dbReference type="EMBL" id="VSWD01000013">
    <property type="protein sequence ID" value="KAK3085006.1"/>
    <property type="molecule type" value="Genomic_DNA"/>
</dbReference>
<dbReference type="CDD" id="cd18997">
    <property type="entry name" value="LGIC_ECD_nAChR"/>
    <property type="match status" value="1"/>
</dbReference>
<feature type="transmembrane region" description="Helical" evidence="6">
    <location>
        <begin position="288"/>
        <end position="315"/>
    </location>
</feature>
<feature type="domain" description="Neurotransmitter-gated ion-channel ligand-binding" evidence="7">
    <location>
        <begin position="19"/>
        <end position="225"/>
    </location>
</feature>
<keyword evidence="3 6" id="KW-1133">Transmembrane helix</keyword>
<name>A0AA88XH30_PINIB</name>
<keyword evidence="10" id="KW-1185">Reference proteome</keyword>
<dbReference type="InterPro" id="IPR036719">
    <property type="entry name" value="Neuro-gated_channel_TM_sf"/>
</dbReference>
<evidence type="ECO:0000313" key="10">
    <source>
        <dbReference type="Proteomes" id="UP001186944"/>
    </source>
</evidence>
<evidence type="ECO:0000256" key="5">
    <source>
        <dbReference type="SAM" id="MobiDB-lite"/>
    </source>
</evidence>
<dbReference type="FunFam" id="2.70.170.10:FF:000030">
    <property type="entry name" value="AcetylCholine Receptor"/>
    <property type="match status" value="1"/>
</dbReference>
<dbReference type="InterPro" id="IPR006029">
    <property type="entry name" value="Neurotrans-gated_channel_TM"/>
</dbReference>
<dbReference type="Pfam" id="PF02932">
    <property type="entry name" value="Neur_chan_memb"/>
    <property type="match status" value="1"/>
</dbReference>
<evidence type="ECO:0000259" key="8">
    <source>
        <dbReference type="Pfam" id="PF02932"/>
    </source>
</evidence>
<dbReference type="CDD" id="cd19051">
    <property type="entry name" value="LGIC_TM_cation"/>
    <property type="match status" value="1"/>
</dbReference>
<proteinExistence type="predicted"/>
<dbReference type="SUPFAM" id="SSF63712">
    <property type="entry name" value="Nicotinic receptor ligand binding domain-like"/>
    <property type="match status" value="1"/>
</dbReference>
<reference evidence="9" key="1">
    <citation type="submission" date="2019-08" db="EMBL/GenBank/DDBJ databases">
        <title>The improved chromosome-level genome for the pearl oyster Pinctada fucata martensii using PacBio sequencing and Hi-C.</title>
        <authorList>
            <person name="Zheng Z."/>
        </authorList>
    </citation>
    <scope>NUCLEOTIDE SEQUENCE</scope>
    <source>
        <strain evidence="9">ZZ-2019</strain>
        <tissue evidence="9">Adductor muscle</tissue>
    </source>
</reference>
<evidence type="ECO:0000256" key="4">
    <source>
        <dbReference type="ARBA" id="ARBA00023136"/>
    </source>
</evidence>
<feature type="transmembrane region" description="Helical" evidence="6">
    <location>
        <begin position="229"/>
        <end position="253"/>
    </location>
</feature>
<organism evidence="9 10">
    <name type="scientific">Pinctada imbricata</name>
    <name type="common">Atlantic pearl-oyster</name>
    <name type="synonym">Pinctada martensii</name>
    <dbReference type="NCBI Taxonomy" id="66713"/>
    <lineage>
        <taxon>Eukaryota</taxon>
        <taxon>Metazoa</taxon>
        <taxon>Spiralia</taxon>
        <taxon>Lophotrochozoa</taxon>
        <taxon>Mollusca</taxon>
        <taxon>Bivalvia</taxon>
        <taxon>Autobranchia</taxon>
        <taxon>Pteriomorphia</taxon>
        <taxon>Pterioida</taxon>
        <taxon>Pterioidea</taxon>
        <taxon>Pteriidae</taxon>
        <taxon>Pinctada</taxon>
    </lineage>
</organism>